<reference evidence="3" key="2">
    <citation type="submission" date="2023-05" db="EMBL/GenBank/DDBJ databases">
        <authorList>
            <consortium name="Lawrence Berkeley National Laboratory"/>
            <person name="Steindorff A."/>
            <person name="Hensen N."/>
            <person name="Bonometti L."/>
            <person name="Westerberg I."/>
            <person name="Brannstrom I.O."/>
            <person name="Guillou S."/>
            <person name="Cros-Aarteil S."/>
            <person name="Calhoun S."/>
            <person name="Haridas S."/>
            <person name="Kuo A."/>
            <person name="Mondo S."/>
            <person name="Pangilinan J."/>
            <person name="Riley R."/>
            <person name="Labutti K."/>
            <person name="Andreopoulos B."/>
            <person name="Lipzen A."/>
            <person name="Chen C."/>
            <person name="Yanf M."/>
            <person name="Daum C."/>
            <person name="Ng V."/>
            <person name="Clum A."/>
            <person name="Ohm R."/>
            <person name="Martin F."/>
            <person name="Silar P."/>
            <person name="Natvig D."/>
            <person name="Lalanne C."/>
            <person name="Gautier V."/>
            <person name="Ament-Velasquez S.L."/>
            <person name="Kruys A."/>
            <person name="Hutchinson M.I."/>
            <person name="Powell A.J."/>
            <person name="Barry K."/>
            <person name="Miller A.N."/>
            <person name="Grigoriev I.V."/>
            <person name="Debuchy R."/>
            <person name="Gladieux P."/>
            <person name="Thoren M.H."/>
            <person name="Johannesson H."/>
        </authorList>
    </citation>
    <scope>NUCLEOTIDE SEQUENCE</scope>
    <source>
        <strain evidence="3">PSN243</strain>
    </source>
</reference>
<sequence>MSTPSSKAIAPAVQASAPPAALAPNNQPPIRPQPVPRQSDPRVQQSIKDFETFISFIFSISIFGASTFAIIAGQMTDPIDIWKPDPPTFHISTVRSFLGIAWLCFVLALAVAGYSSSILVLHRQSAGGVYDEKWGKAWDRFGIVSSVVLHLLLVCAFLFLSLCLVAYVGAVGWVAVGFSSLAILFVLGLSGYQAVKS</sequence>
<name>A0AAV9GE30_9PEZI</name>
<evidence type="ECO:0000313" key="4">
    <source>
        <dbReference type="Proteomes" id="UP001321760"/>
    </source>
</evidence>
<gene>
    <name evidence="3" type="ORF">QBC34DRAFT_413122</name>
</gene>
<feature type="region of interest" description="Disordered" evidence="1">
    <location>
        <begin position="1"/>
        <end position="42"/>
    </location>
</feature>
<keyword evidence="2" id="KW-1133">Transmembrane helix</keyword>
<feature type="transmembrane region" description="Helical" evidence="2">
    <location>
        <begin position="141"/>
        <end position="167"/>
    </location>
</feature>
<comment type="caution">
    <text evidence="3">The sequence shown here is derived from an EMBL/GenBank/DDBJ whole genome shotgun (WGS) entry which is preliminary data.</text>
</comment>
<evidence type="ECO:0000256" key="1">
    <source>
        <dbReference type="SAM" id="MobiDB-lite"/>
    </source>
</evidence>
<organism evidence="3 4">
    <name type="scientific">Podospora aff. communis PSN243</name>
    <dbReference type="NCBI Taxonomy" id="3040156"/>
    <lineage>
        <taxon>Eukaryota</taxon>
        <taxon>Fungi</taxon>
        <taxon>Dikarya</taxon>
        <taxon>Ascomycota</taxon>
        <taxon>Pezizomycotina</taxon>
        <taxon>Sordariomycetes</taxon>
        <taxon>Sordariomycetidae</taxon>
        <taxon>Sordariales</taxon>
        <taxon>Podosporaceae</taxon>
        <taxon>Podospora</taxon>
    </lineage>
</organism>
<feature type="compositionally biased region" description="Low complexity" evidence="1">
    <location>
        <begin position="8"/>
        <end position="25"/>
    </location>
</feature>
<dbReference type="AlphaFoldDB" id="A0AAV9GE30"/>
<keyword evidence="2" id="KW-0812">Transmembrane</keyword>
<dbReference type="EMBL" id="MU865964">
    <property type="protein sequence ID" value="KAK4445603.1"/>
    <property type="molecule type" value="Genomic_DNA"/>
</dbReference>
<dbReference type="Proteomes" id="UP001321760">
    <property type="component" value="Unassembled WGS sequence"/>
</dbReference>
<feature type="transmembrane region" description="Helical" evidence="2">
    <location>
        <begin position="52"/>
        <end position="76"/>
    </location>
</feature>
<keyword evidence="2" id="KW-0472">Membrane</keyword>
<feature type="transmembrane region" description="Helical" evidence="2">
    <location>
        <begin position="173"/>
        <end position="195"/>
    </location>
</feature>
<accession>A0AAV9GE30</accession>
<feature type="compositionally biased region" description="Pro residues" evidence="1">
    <location>
        <begin position="26"/>
        <end position="35"/>
    </location>
</feature>
<evidence type="ECO:0008006" key="5">
    <source>
        <dbReference type="Google" id="ProtNLM"/>
    </source>
</evidence>
<reference evidence="3" key="1">
    <citation type="journal article" date="2023" name="Mol. Phylogenet. Evol.">
        <title>Genome-scale phylogeny and comparative genomics of the fungal order Sordariales.</title>
        <authorList>
            <person name="Hensen N."/>
            <person name="Bonometti L."/>
            <person name="Westerberg I."/>
            <person name="Brannstrom I.O."/>
            <person name="Guillou S."/>
            <person name="Cros-Aarteil S."/>
            <person name="Calhoun S."/>
            <person name="Haridas S."/>
            <person name="Kuo A."/>
            <person name="Mondo S."/>
            <person name="Pangilinan J."/>
            <person name="Riley R."/>
            <person name="LaButti K."/>
            <person name="Andreopoulos B."/>
            <person name="Lipzen A."/>
            <person name="Chen C."/>
            <person name="Yan M."/>
            <person name="Daum C."/>
            <person name="Ng V."/>
            <person name="Clum A."/>
            <person name="Steindorff A."/>
            <person name="Ohm R.A."/>
            <person name="Martin F."/>
            <person name="Silar P."/>
            <person name="Natvig D.O."/>
            <person name="Lalanne C."/>
            <person name="Gautier V."/>
            <person name="Ament-Velasquez S.L."/>
            <person name="Kruys A."/>
            <person name="Hutchinson M.I."/>
            <person name="Powell A.J."/>
            <person name="Barry K."/>
            <person name="Miller A.N."/>
            <person name="Grigoriev I.V."/>
            <person name="Debuchy R."/>
            <person name="Gladieux P."/>
            <person name="Hiltunen Thoren M."/>
            <person name="Johannesson H."/>
        </authorList>
    </citation>
    <scope>NUCLEOTIDE SEQUENCE</scope>
    <source>
        <strain evidence="3">PSN243</strain>
    </source>
</reference>
<evidence type="ECO:0000256" key="2">
    <source>
        <dbReference type="SAM" id="Phobius"/>
    </source>
</evidence>
<protein>
    <recommendedName>
        <fullName evidence="5">MARVEL domain-containing protein</fullName>
    </recommendedName>
</protein>
<feature type="transmembrane region" description="Helical" evidence="2">
    <location>
        <begin position="96"/>
        <end position="121"/>
    </location>
</feature>
<keyword evidence="4" id="KW-1185">Reference proteome</keyword>
<evidence type="ECO:0000313" key="3">
    <source>
        <dbReference type="EMBL" id="KAK4445603.1"/>
    </source>
</evidence>
<proteinExistence type="predicted"/>